<name>A0A1Y1I4I8_KLENI</name>
<accession>A0A1Y1I4I8</accession>
<keyword evidence="2" id="KW-1185">Reference proteome</keyword>
<dbReference type="AlphaFoldDB" id="A0A1Y1I4I8"/>
<dbReference type="Proteomes" id="UP000054558">
    <property type="component" value="Unassembled WGS sequence"/>
</dbReference>
<dbReference type="EMBL" id="DF237105">
    <property type="protein sequence ID" value="GAQ83636.1"/>
    <property type="molecule type" value="Genomic_DNA"/>
</dbReference>
<protein>
    <submittedName>
        <fullName evidence="1">Uncharacterized protein</fullName>
    </submittedName>
</protein>
<organism evidence="1 2">
    <name type="scientific">Klebsormidium nitens</name>
    <name type="common">Green alga</name>
    <name type="synonym">Ulothrix nitens</name>
    <dbReference type="NCBI Taxonomy" id="105231"/>
    <lineage>
        <taxon>Eukaryota</taxon>
        <taxon>Viridiplantae</taxon>
        <taxon>Streptophyta</taxon>
        <taxon>Klebsormidiophyceae</taxon>
        <taxon>Klebsormidiales</taxon>
        <taxon>Klebsormidiaceae</taxon>
        <taxon>Klebsormidium</taxon>
    </lineage>
</organism>
<sequence>MVKALASLLQHLLRLSFRTKDYITYDRASRNLCEMLGVRWVDPPSVKMDEKAEEKLGNVAKKEREAREAKEAKGPQRCKADETNGVMVVTCKHRFVYYYHVLLRPESRHNIFTFLVTRFEHRPPPFIIDDNACELSQYCKAFFAETSFLTDRFHAVNHKCFDEFKYNVHCLKGREEFQGLDNESVSEQINKLMKRFDRTEQRSTINNAMLVYDYYIYMHNLDLLRKWPKQQEAHIQWKYLIRAIPL</sequence>
<evidence type="ECO:0000313" key="2">
    <source>
        <dbReference type="Proteomes" id="UP000054558"/>
    </source>
</evidence>
<proteinExistence type="predicted"/>
<dbReference type="PANTHER" id="PTHR34305:SF1">
    <property type="entry name" value="SWIM-TYPE DOMAIN-CONTAINING PROTEIN"/>
    <property type="match status" value="1"/>
</dbReference>
<dbReference type="PANTHER" id="PTHR34305">
    <property type="entry name" value="EXPRESSED PROTEIN"/>
    <property type="match status" value="1"/>
</dbReference>
<dbReference type="OrthoDB" id="5598737at2759"/>
<gene>
    <name evidence="1" type="ORF">KFL_001560050</name>
</gene>
<evidence type="ECO:0000313" key="1">
    <source>
        <dbReference type="EMBL" id="GAQ83636.1"/>
    </source>
</evidence>
<reference evidence="1 2" key="1">
    <citation type="journal article" date="2014" name="Nat. Commun.">
        <title>Klebsormidium flaccidum genome reveals primary factors for plant terrestrial adaptation.</title>
        <authorList>
            <person name="Hori K."/>
            <person name="Maruyama F."/>
            <person name="Fujisawa T."/>
            <person name="Togashi T."/>
            <person name="Yamamoto N."/>
            <person name="Seo M."/>
            <person name="Sato S."/>
            <person name="Yamada T."/>
            <person name="Mori H."/>
            <person name="Tajima N."/>
            <person name="Moriyama T."/>
            <person name="Ikeuchi M."/>
            <person name="Watanabe M."/>
            <person name="Wada H."/>
            <person name="Kobayashi K."/>
            <person name="Saito M."/>
            <person name="Masuda T."/>
            <person name="Sasaki-Sekimoto Y."/>
            <person name="Mashiguchi K."/>
            <person name="Awai K."/>
            <person name="Shimojima M."/>
            <person name="Masuda S."/>
            <person name="Iwai M."/>
            <person name="Nobusawa T."/>
            <person name="Narise T."/>
            <person name="Kondo S."/>
            <person name="Saito H."/>
            <person name="Sato R."/>
            <person name="Murakawa M."/>
            <person name="Ihara Y."/>
            <person name="Oshima-Yamada Y."/>
            <person name="Ohtaka K."/>
            <person name="Satoh M."/>
            <person name="Sonobe K."/>
            <person name="Ishii M."/>
            <person name="Ohtani R."/>
            <person name="Kanamori-Sato M."/>
            <person name="Honoki R."/>
            <person name="Miyazaki D."/>
            <person name="Mochizuki H."/>
            <person name="Umetsu J."/>
            <person name="Higashi K."/>
            <person name="Shibata D."/>
            <person name="Kamiya Y."/>
            <person name="Sato N."/>
            <person name="Nakamura Y."/>
            <person name="Tabata S."/>
            <person name="Ida S."/>
            <person name="Kurokawa K."/>
            <person name="Ohta H."/>
        </authorList>
    </citation>
    <scope>NUCLEOTIDE SEQUENCE [LARGE SCALE GENOMIC DNA]</scope>
    <source>
        <strain evidence="1 2">NIES-2285</strain>
    </source>
</reference>